<dbReference type="EMBL" id="JASBWV010000032">
    <property type="protein sequence ID" value="KAJ9117370.1"/>
    <property type="molecule type" value="Genomic_DNA"/>
</dbReference>
<sequence>MKPTILSQLGLRHAIQRLIPLYRHHSDGGVHYLFEDEVTEVPAAAAVAAIFATAAAAALAASAGPAAKIPDVPLEGANSLRVIEPLHRRAQQCQYFCALGISSPAITLICFGCLVPGGLYPPATSRGVDSAQLDTPGALEQRGQVVEWNDKLDQPNMVLHLADGLALRIAFSSRCSGSLV</sequence>
<dbReference type="Proteomes" id="UP001234202">
    <property type="component" value="Unassembled WGS sequence"/>
</dbReference>
<evidence type="ECO:0000313" key="2">
    <source>
        <dbReference type="Proteomes" id="UP001234202"/>
    </source>
</evidence>
<gene>
    <name evidence="1" type="ORF">QFC24_006464</name>
</gene>
<accession>A0ACC2X003</accession>
<keyword evidence="2" id="KW-1185">Reference proteome</keyword>
<proteinExistence type="predicted"/>
<name>A0ACC2X003_9TREE</name>
<reference evidence="1" key="1">
    <citation type="submission" date="2023-04" db="EMBL/GenBank/DDBJ databases">
        <title>Draft Genome sequencing of Naganishia species isolated from polar environments using Oxford Nanopore Technology.</title>
        <authorList>
            <person name="Leo P."/>
            <person name="Venkateswaran K."/>
        </authorList>
    </citation>
    <scope>NUCLEOTIDE SEQUENCE</scope>
    <source>
        <strain evidence="1">DBVPG 5303</strain>
    </source>
</reference>
<evidence type="ECO:0000313" key="1">
    <source>
        <dbReference type="EMBL" id="KAJ9117370.1"/>
    </source>
</evidence>
<protein>
    <submittedName>
        <fullName evidence="1">Uncharacterized protein</fullName>
    </submittedName>
</protein>
<organism evidence="1 2">
    <name type="scientific">Naganishia onofrii</name>
    <dbReference type="NCBI Taxonomy" id="1851511"/>
    <lineage>
        <taxon>Eukaryota</taxon>
        <taxon>Fungi</taxon>
        <taxon>Dikarya</taxon>
        <taxon>Basidiomycota</taxon>
        <taxon>Agaricomycotina</taxon>
        <taxon>Tremellomycetes</taxon>
        <taxon>Filobasidiales</taxon>
        <taxon>Filobasidiaceae</taxon>
        <taxon>Naganishia</taxon>
    </lineage>
</organism>
<comment type="caution">
    <text evidence="1">The sequence shown here is derived from an EMBL/GenBank/DDBJ whole genome shotgun (WGS) entry which is preliminary data.</text>
</comment>